<sequence length="182" mass="19426">MENVVQEIIMIAIIVAIGIAIITFSVSVLYPQIVLTSQAQVASNIASETTLSVGPLLTNEGSGSTVVEVYNPAEEGNVSIIAFFVPQSYETSVSLVTPPSTSSLQVYLQNGKPAESLTLNKVYDLNGRLLYDGELKAYSVPFNSPVTLGVSGYQPGDVAVIWVMYGQGYTFRIGYTFTGVPS</sequence>
<evidence type="ECO:0008006" key="4">
    <source>
        <dbReference type="Google" id="ProtNLM"/>
    </source>
</evidence>
<dbReference type="eggNOG" id="arCOG03855">
    <property type="taxonomic scope" value="Archaea"/>
</dbReference>
<dbReference type="AlphaFoldDB" id="F4G103"/>
<evidence type="ECO:0000313" key="2">
    <source>
        <dbReference type="EMBL" id="AEB94693.1"/>
    </source>
</evidence>
<dbReference type="KEGG" id="mcn:Mcup_0588"/>
<keyword evidence="1" id="KW-0472">Membrane</keyword>
<gene>
    <name evidence="2" type="ordered locus">Mcup_0588</name>
</gene>
<dbReference type="RefSeq" id="WP_013737191.1">
    <property type="nucleotide sequence ID" value="NC_015435.1"/>
</dbReference>
<dbReference type="Proteomes" id="UP000007812">
    <property type="component" value="Chromosome"/>
</dbReference>
<evidence type="ECO:0000256" key="1">
    <source>
        <dbReference type="SAM" id="Phobius"/>
    </source>
</evidence>
<dbReference type="GeneID" id="10492779"/>
<proteinExistence type="predicted"/>
<keyword evidence="1" id="KW-1133">Transmembrane helix</keyword>
<accession>F4G103</accession>
<name>F4G103_METCR</name>
<dbReference type="OrthoDB" id="34305at2157"/>
<evidence type="ECO:0000313" key="3">
    <source>
        <dbReference type="Proteomes" id="UP000007812"/>
    </source>
</evidence>
<dbReference type="EMBL" id="CP002656">
    <property type="protein sequence ID" value="AEB94693.1"/>
    <property type="molecule type" value="Genomic_DNA"/>
</dbReference>
<dbReference type="PATRIC" id="fig|1006006.8.peg.589"/>
<feature type="transmembrane region" description="Helical" evidence="1">
    <location>
        <begin position="7"/>
        <end position="30"/>
    </location>
</feature>
<keyword evidence="1" id="KW-0812">Transmembrane</keyword>
<keyword evidence="3" id="KW-1185">Reference proteome</keyword>
<protein>
    <recommendedName>
        <fullName evidence="4">Archaeal Type IV pilin N-terminal domain-containing protein</fullName>
    </recommendedName>
</protein>
<dbReference type="STRING" id="1006006.Mcup_0588"/>
<dbReference type="HOGENOM" id="CLU_1478902_0_0_2"/>
<organism evidence="2 3">
    <name type="scientific">Metallosphaera cuprina (strain Ar-4)</name>
    <dbReference type="NCBI Taxonomy" id="1006006"/>
    <lineage>
        <taxon>Archaea</taxon>
        <taxon>Thermoproteota</taxon>
        <taxon>Thermoprotei</taxon>
        <taxon>Sulfolobales</taxon>
        <taxon>Sulfolobaceae</taxon>
        <taxon>Metallosphaera</taxon>
    </lineage>
</organism>
<reference evidence="2 3" key="1">
    <citation type="journal article" date="2011" name="J. Bacteriol.">
        <title>Complete genome sequence of Metallosphaera cuprina, a metal sulfide-oxidizing archaeon from a hot spring.</title>
        <authorList>
            <person name="Liu L.J."/>
            <person name="You X.Y."/>
            <person name="Zheng H."/>
            <person name="Wang S."/>
            <person name="Jiang C.Y."/>
            <person name="Liu S.J."/>
        </authorList>
    </citation>
    <scope>NUCLEOTIDE SEQUENCE [LARGE SCALE GENOMIC DNA]</scope>
    <source>
        <strain evidence="2 3">Ar-4</strain>
    </source>
</reference>